<keyword evidence="3" id="KW-1185">Reference proteome</keyword>
<comment type="caution">
    <text evidence="2">The sequence shown here is derived from an EMBL/GenBank/DDBJ whole genome shotgun (WGS) entry which is preliminary data.</text>
</comment>
<evidence type="ECO:0000313" key="3">
    <source>
        <dbReference type="Proteomes" id="UP000553209"/>
    </source>
</evidence>
<feature type="compositionally biased region" description="Gly residues" evidence="1">
    <location>
        <begin position="93"/>
        <end position="103"/>
    </location>
</feature>
<proteinExistence type="predicted"/>
<sequence length="219" mass="23824">MYVVSDPSDRRVPLSGESVPPERVQDAEVLTRGIDRHLRDRHDPVRARLWQSGGQLTTDYVRHAMQDPADRGPAPYSAPDTVTTVNTARVDGDGGAPASGGRSGESSTPGRTATDNNAPAGSGPGTGTIRRLPTGAEADHYGDLLHDPDYNPNTFDALPTATQDAVSAYTRSPWLNRFARLHPLNEATVQAELDRIRDESRPHPGWQIYEIGDGRWPDL</sequence>
<name>A0A7X6MIU5_9ACTN</name>
<dbReference type="EMBL" id="JAAXPG010000068">
    <property type="protein sequence ID" value="NKZ02142.1"/>
    <property type="molecule type" value="Genomic_DNA"/>
</dbReference>
<feature type="region of interest" description="Disordered" evidence="1">
    <location>
        <begin position="86"/>
        <end position="133"/>
    </location>
</feature>
<dbReference type="Proteomes" id="UP000553209">
    <property type="component" value="Unassembled WGS sequence"/>
</dbReference>
<feature type="compositionally biased region" description="Polar residues" evidence="1">
    <location>
        <begin position="104"/>
        <end position="119"/>
    </location>
</feature>
<feature type="non-terminal residue" evidence="2">
    <location>
        <position position="219"/>
    </location>
</feature>
<feature type="region of interest" description="Disordered" evidence="1">
    <location>
        <begin position="1"/>
        <end position="25"/>
    </location>
</feature>
<reference evidence="2 3" key="1">
    <citation type="submission" date="2020-04" db="EMBL/GenBank/DDBJ databases">
        <title>MicrobeNet Type strains.</title>
        <authorList>
            <person name="Nicholson A.C."/>
        </authorList>
    </citation>
    <scope>NUCLEOTIDE SEQUENCE [LARGE SCALE GENOMIC DNA]</scope>
    <source>
        <strain evidence="2 3">ATCC 23612</strain>
    </source>
</reference>
<evidence type="ECO:0000256" key="1">
    <source>
        <dbReference type="SAM" id="MobiDB-lite"/>
    </source>
</evidence>
<dbReference type="AlphaFoldDB" id="A0A7X6MIU5"/>
<evidence type="ECO:0000313" key="2">
    <source>
        <dbReference type="EMBL" id="NKZ02142.1"/>
    </source>
</evidence>
<organism evidence="2 3">
    <name type="scientific">Nocardiopsis alborubida</name>
    <dbReference type="NCBI Taxonomy" id="146802"/>
    <lineage>
        <taxon>Bacteria</taxon>
        <taxon>Bacillati</taxon>
        <taxon>Actinomycetota</taxon>
        <taxon>Actinomycetes</taxon>
        <taxon>Streptosporangiales</taxon>
        <taxon>Nocardiopsidaceae</taxon>
        <taxon>Nocardiopsis</taxon>
    </lineage>
</organism>
<protein>
    <submittedName>
        <fullName evidence="2">Uncharacterized protein</fullName>
    </submittedName>
</protein>
<accession>A0A7X6MIU5</accession>
<gene>
    <name evidence="2" type="ORF">HGB44_31480</name>
</gene>